<protein>
    <submittedName>
        <fullName evidence="1">Uncharacterized protein</fullName>
    </submittedName>
</protein>
<name>A0ABQ9ZTH7_9CRUS</name>
<evidence type="ECO:0000313" key="1">
    <source>
        <dbReference type="EMBL" id="KAK4016222.1"/>
    </source>
</evidence>
<evidence type="ECO:0000313" key="2">
    <source>
        <dbReference type="Proteomes" id="UP001234178"/>
    </source>
</evidence>
<organism evidence="1 2">
    <name type="scientific">Daphnia magna</name>
    <dbReference type="NCBI Taxonomy" id="35525"/>
    <lineage>
        <taxon>Eukaryota</taxon>
        <taxon>Metazoa</taxon>
        <taxon>Ecdysozoa</taxon>
        <taxon>Arthropoda</taxon>
        <taxon>Crustacea</taxon>
        <taxon>Branchiopoda</taxon>
        <taxon>Diplostraca</taxon>
        <taxon>Cladocera</taxon>
        <taxon>Anomopoda</taxon>
        <taxon>Daphniidae</taxon>
        <taxon>Daphnia</taxon>
    </lineage>
</organism>
<gene>
    <name evidence="1" type="ORF">OUZ56_031173</name>
</gene>
<proteinExistence type="predicted"/>
<keyword evidence="2" id="KW-1185">Reference proteome</keyword>
<comment type="caution">
    <text evidence="1">The sequence shown here is derived from an EMBL/GenBank/DDBJ whole genome shotgun (WGS) entry which is preliminary data.</text>
</comment>
<accession>A0ABQ9ZTH7</accession>
<dbReference type="EMBL" id="JAOYFB010000005">
    <property type="protein sequence ID" value="KAK4016222.1"/>
    <property type="molecule type" value="Genomic_DNA"/>
</dbReference>
<sequence length="154" mass="17477">MNTPHSPQRKTAKEKIKKGNSISRCIESTGVSPFTRTYDSIFFLTSFTCPIQIGYTLRYWARLEIAMGLRFLSVLRHRFSNVLSCGRTNDDLEQVARSLQDATGGWASSESEKNKNNGYNPFVALQYHEKSAREPNVMIYQTLNQFCAVAPISQ</sequence>
<reference evidence="1 2" key="1">
    <citation type="journal article" date="2023" name="Nucleic Acids Res.">
        <title>The hologenome of Daphnia magna reveals possible DNA methylation and microbiome-mediated evolution of the host genome.</title>
        <authorList>
            <person name="Chaturvedi A."/>
            <person name="Li X."/>
            <person name="Dhandapani V."/>
            <person name="Marshall H."/>
            <person name="Kissane S."/>
            <person name="Cuenca-Cambronero M."/>
            <person name="Asole G."/>
            <person name="Calvet F."/>
            <person name="Ruiz-Romero M."/>
            <person name="Marangio P."/>
            <person name="Guigo R."/>
            <person name="Rago D."/>
            <person name="Mirbahai L."/>
            <person name="Eastwood N."/>
            <person name="Colbourne J.K."/>
            <person name="Zhou J."/>
            <person name="Mallon E."/>
            <person name="Orsini L."/>
        </authorList>
    </citation>
    <scope>NUCLEOTIDE SEQUENCE [LARGE SCALE GENOMIC DNA]</scope>
    <source>
        <strain evidence="1">LRV0_1</strain>
    </source>
</reference>
<dbReference type="Proteomes" id="UP001234178">
    <property type="component" value="Unassembled WGS sequence"/>
</dbReference>